<feature type="transmembrane region" description="Helical" evidence="17">
    <location>
        <begin position="135"/>
        <end position="157"/>
    </location>
</feature>
<protein>
    <recommendedName>
        <fullName evidence="5 17">Tetrahydromethanopterin S-methyltransferase subunit E</fullName>
        <ecNumber evidence="16 17">7.2.1.4</ecNumber>
    </recommendedName>
    <alternativeName>
        <fullName evidence="14 17">N5-methyltetrahydromethanopterin--coenzyme M methyltransferase subunit E</fullName>
    </alternativeName>
</protein>
<dbReference type="AlphaFoldDB" id="A0AA96V8G3"/>
<dbReference type="GeneID" id="89228958"/>
<keyword evidence="9 17" id="KW-0808">Transferase</keyword>
<feature type="transmembrane region" description="Helical" evidence="17">
    <location>
        <begin position="65"/>
        <end position="88"/>
    </location>
</feature>
<dbReference type="GO" id="GO:0012506">
    <property type="term" value="C:vesicle membrane"/>
    <property type="evidence" value="ECO:0007669"/>
    <property type="project" value="InterPro"/>
</dbReference>
<evidence type="ECO:0000256" key="9">
    <source>
        <dbReference type="ARBA" id="ARBA00022679"/>
    </source>
</evidence>
<evidence type="ECO:0000313" key="18">
    <source>
        <dbReference type="EMBL" id="WNY27730.1"/>
    </source>
</evidence>
<comment type="subcellular location">
    <subcellularLocation>
        <location evidence="2 17">Cell membrane</location>
        <topology evidence="2 17">Multi-pass membrane protein</topology>
    </subcellularLocation>
</comment>
<evidence type="ECO:0000256" key="5">
    <source>
        <dbReference type="ARBA" id="ARBA00015120"/>
    </source>
</evidence>
<dbReference type="EC" id="7.2.1.4" evidence="16 17"/>
<feature type="transmembrane region" description="Helical" evidence="17">
    <location>
        <begin position="260"/>
        <end position="279"/>
    </location>
</feature>
<dbReference type="GO" id="GO:0032259">
    <property type="term" value="P:methylation"/>
    <property type="evidence" value="ECO:0007669"/>
    <property type="project" value="UniProtKB-KW"/>
</dbReference>
<dbReference type="EMBL" id="CP131061">
    <property type="protein sequence ID" value="WNY27730.1"/>
    <property type="molecule type" value="Genomic_DNA"/>
</dbReference>
<evidence type="ECO:0000256" key="4">
    <source>
        <dbReference type="ARBA" id="ARBA00011616"/>
    </source>
</evidence>
<dbReference type="Pfam" id="PF04206">
    <property type="entry name" value="MtrE"/>
    <property type="match status" value="1"/>
</dbReference>
<keyword evidence="13 17" id="KW-0472">Membrane</keyword>
<dbReference type="PIRSF" id="PIRSF016509">
    <property type="entry name" value="MtrE"/>
    <property type="match status" value="1"/>
</dbReference>
<reference evidence="18 19" key="1">
    <citation type="submission" date="2023-07" db="EMBL/GenBank/DDBJ databases">
        <title>Closed genome sequence of Methanosarcinaceae archaeon Am2.</title>
        <authorList>
            <person name="Poehlein A."/>
            <person name="Protasov E."/>
            <person name="Platt K."/>
            <person name="Reeh H."/>
            <person name="Daniel R."/>
            <person name="Brune A."/>
        </authorList>
    </citation>
    <scope>NUCLEOTIDE SEQUENCE [LARGE SCALE GENOMIC DNA]</scope>
    <source>
        <strain evidence="18 19">Am2</strain>
    </source>
</reference>
<keyword evidence="8 17" id="KW-0489">Methyltransferase</keyword>
<dbReference type="GO" id="GO:0005886">
    <property type="term" value="C:plasma membrane"/>
    <property type="evidence" value="ECO:0007669"/>
    <property type="project" value="UniProtKB-SubCell"/>
</dbReference>
<name>A0AA96V8G3_9EURY</name>
<comment type="similarity">
    <text evidence="3 17">Belongs to the MtrE family.</text>
</comment>
<keyword evidence="10 17" id="KW-0812">Transmembrane</keyword>
<keyword evidence="17" id="KW-0484">Methanogenesis</keyword>
<dbReference type="HAMAP" id="MF_01098">
    <property type="entry name" value="MtrE"/>
    <property type="match status" value="1"/>
</dbReference>
<dbReference type="Proteomes" id="UP001304970">
    <property type="component" value="Chromosome"/>
</dbReference>
<evidence type="ECO:0000256" key="7">
    <source>
        <dbReference type="ARBA" id="ARBA00022563"/>
    </source>
</evidence>
<evidence type="ECO:0000256" key="1">
    <source>
        <dbReference type="ARBA" id="ARBA00002533"/>
    </source>
</evidence>
<feature type="transmembrane region" description="Helical" evidence="17">
    <location>
        <begin position="6"/>
        <end position="23"/>
    </location>
</feature>
<dbReference type="GO" id="GO:0019386">
    <property type="term" value="P:methanogenesis, from carbon dioxide"/>
    <property type="evidence" value="ECO:0007669"/>
    <property type="project" value="UniProtKB-UniRule"/>
</dbReference>
<evidence type="ECO:0000256" key="8">
    <source>
        <dbReference type="ARBA" id="ARBA00022603"/>
    </source>
</evidence>
<evidence type="ECO:0000256" key="6">
    <source>
        <dbReference type="ARBA" id="ARBA00022475"/>
    </source>
</evidence>
<dbReference type="GO" id="GO:0006730">
    <property type="term" value="P:one-carbon metabolic process"/>
    <property type="evidence" value="ECO:0007669"/>
    <property type="project" value="UniProtKB-UniRule"/>
</dbReference>
<evidence type="ECO:0000256" key="16">
    <source>
        <dbReference type="ARBA" id="ARBA00044970"/>
    </source>
</evidence>
<dbReference type="InterPro" id="IPR005780">
    <property type="entry name" value="MeTrfase_E"/>
</dbReference>
<sequence>MDPFIGLGVLAIIGAAAAIAGWSEDLESDVGSQSNPNSQVQLAPQMGYPHRLFNKAISGEPLSNAMMCTVGAVMAVIFMNVLGFTAVFSIAGGAFVAAMVHGMLSTTSFMGRIASQKRFKQPFYKDIWRSHLPVIMSYAFLTTVFVLIISYLMIVYLKTPIPLPIIALILGISAGSIGSSIGDIHYGAERLFQNMEFGAGVNASYSGNIVRKAESGVRTGFDNVWFCSKFGGPATGLTFSIVLFTTSWIILVFSPEYGNLIGWLGVGTGLLITIFLFAANRILEKAARKKYGPYREDKTEVTE</sequence>
<dbReference type="RefSeq" id="WP_338097688.1">
    <property type="nucleotide sequence ID" value="NZ_CP131061.1"/>
</dbReference>
<organism evidence="18 19">
    <name type="scientific">Methanolapillus ohkumae</name>
    <dbReference type="NCBI Taxonomy" id="3028298"/>
    <lineage>
        <taxon>Archaea</taxon>
        <taxon>Methanobacteriati</taxon>
        <taxon>Methanobacteriota</taxon>
        <taxon>Stenosarchaea group</taxon>
        <taxon>Methanomicrobia</taxon>
        <taxon>Methanosarcinales</taxon>
        <taxon>Methanosarcinaceae</taxon>
        <taxon>Methanolapillus</taxon>
    </lineage>
</organism>
<feature type="transmembrane region" description="Helical" evidence="17">
    <location>
        <begin position="234"/>
        <end position="254"/>
    </location>
</feature>
<evidence type="ECO:0000313" key="19">
    <source>
        <dbReference type="Proteomes" id="UP001304970"/>
    </source>
</evidence>
<keyword evidence="11 17" id="KW-1278">Translocase</keyword>
<evidence type="ECO:0000256" key="15">
    <source>
        <dbReference type="ARBA" id="ARBA00044880"/>
    </source>
</evidence>
<evidence type="ECO:0000256" key="12">
    <source>
        <dbReference type="ARBA" id="ARBA00022989"/>
    </source>
</evidence>
<accession>A0AA96V8G3</accession>
<keyword evidence="7 17" id="KW-0554">One-carbon metabolism</keyword>
<evidence type="ECO:0000256" key="17">
    <source>
        <dbReference type="HAMAP-Rule" id="MF_01098"/>
    </source>
</evidence>
<evidence type="ECO:0000256" key="3">
    <source>
        <dbReference type="ARBA" id="ARBA00009612"/>
    </source>
</evidence>
<evidence type="ECO:0000256" key="11">
    <source>
        <dbReference type="ARBA" id="ARBA00022967"/>
    </source>
</evidence>
<comment type="pathway">
    <text evidence="17">One-carbon metabolism; methanogenesis from CO(2); methyl-coenzyme M from 5,10-methylene-5,6,7,8-tetrahydromethanopterin: step 2/2.</text>
</comment>
<evidence type="ECO:0000256" key="10">
    <source>
        <dbReference type="ARBA" id="ARBA00022692"/>
    </source>
</evidence>
<evidence type="ECO:0000256" key="2">
    <source>
        <dbReference type="ARBA" id="ARBA00004651"/>
    </source>
</evidence>
<comment type="subunit">
    <text evidence="4 17">The complex is composed of 8 subunits; MtrA, MtrB, MtrC, MtrD, MtrE, MtrF, MtrG and MtrH.</text>
</comment>
<gene>
    <name evidence="17" type="primary">mtrE</name>
    <name evidence="18" type="ORF">MsAm2_15360</name>
</gene>
<dbReference type="GO" id="GO:0005737">
    <property type="term" value="C:cytoplasm"/>
    <property type="evidence" value="ECO:0007669"/>
    <property type="project" value="InterPro"/>
</dbReference>
<comment type="function">
    <text evidence="1 17">Part of a complex that catalyzes the formation of methyl-coenzyme M and tetrahydromethanopterin from coenzyme M and methyl-tetrahydromethanopterin. This is an energy-conserving, sodium-ion translocating step.</text>
</comment>
<feature type="transmembrane region" description="Helical" evidence="17">
    <location>
        <begin position="163"/>
        <end position="186"/>
    </location>
</feature>
<evidence type="ECO:0000256" key="13">
    <source>
        <dbReference type="ARBA" id="ARBA00023136"/>
    </source>
</evidence>
<comment type="catalytic activity">
    <reaction evidence="15 17">
        <text>5-methyl-5,6,7,8-tetrahydromethanopterin + coenzyme M + 2 Na(+)(in) = 5,6,7,8-tetrahydromethanopterin + methyl-coenzyme M + 2 Na(+)(out)</text>
        <dbReference type="Rhea" id="RHEA:53492"/>
        <dbReference type="ChEBI" id="CHEBI:29101"/>
        <dbReference type="ChEBI" id="CHEBI:58103"/>
        <dbReference type="ChEBI" id="CHEBI:58116"/>
        <dbReference type="ChEBI" id="CHEBI:58286"/>
        <dbReference type="ChEBI" id="CHEBI:58319"/>
        <dbReference type="EC" id="7.2.1.4"/>
    </reaction>
</comment>
<keyword evidence="19" id="KW-1185">Reference proteome</keyword>
<keyword evidence="6 17" id="KW-1003">Cell membrane</keyword>
<keyword evidence="12 17" id="KW-1133">Transmembrane helix</keyword>
<proteinExistence type="inferred from homology"/>
<dbReference type="NCBIfam" id="TIGR01113">
    <property type="entry name" value="mtrE"/>
    <property type="match status" value="1"/>
</dbReference>
<evidence type="ECO:0000256" key="14">
    <source>
        <dbReference type="ARBA" id="ARBA00029819"/>
    </source>
</evidence>
<dbReference type="GO" id="GO:0030269">
    <property type="term" value="F:tetrahydromethanopterin S-methyltransferase activity"/>
    <property type="evidence" value="ECO:0007669"/>
    <property type="project" value="UniProtKB-UniRule"/>
</dbReference>